<reference evidence="2 3" key="1">
    <citation type="submission" date="2018-05" db="EMBL/GenBank/DDBJ databases">
        <title>Draft genome of Methanospirillum stamsii Pt1.</title>
        <authorList>
            <person name="Dueholm M.S."/>
            <person name="Nielsen P.H."/>
            <person name="Bakmann L.F."/>
            <person name="Otzen D.E."/>
        </authorList>
    </citation>
    <scope>NUCLEOTIDE SEQUENCE [LARGE SCALE GENOMIC DNA]</scope>
    <source>
        <strain evidence="2 3">Pt1</strain>
    </source>
</reference>
<gene>
    <name evidence="2" type="ORF">DLD82_14525</name>
</gene>
<evidence type="ECO:0000259" key="1">
    <source>
        <dbReference type="PROSITE" id="PS50112"/>
    </source>
</evidence>
<dbReference type="GeneID" id="97608109"/>
<protein>
    <recommendedName>
        <fullName evidence="1">PAS domain-containing protein</fullName>
    </recommendedName>
</protein>
<keyword evidence="3" id="KW-1185">Reference proteome</keyword>
<dbReference type="InterPro" id="IPR052155">
    <property type="entry name" value="Biofilm_reg_signaling"/>
</dbReference>
<dbReference type="Pfam" id="PF08448">
    <property type="entry name" value="PAS_4"/>
    <property type="match status" value="1"/>
</dbReference>
<comment type="caution">
    <text evidence="2">The sequence shown here is derived from an EMBL/GenBank/DDBJ whole genome shotgun (WGS) entry which is preliminary data.</text>
</comment>
<dbReference type="SUPFAM" id="SSF55785">
    <property type="entry name" value="PYP-like sensor domain (PAS domain)"/>
    <property type="match status" value="3"/>
</dbReference>
<accession>A0A2V2MWS7</accession>
<dbReference type="InterPro" id="IPR013656">
    <property type="entry name" value="PAS_4"/>
</dbReference>
<proteinExistence type="predicted"/>
<dbReference type="CDD" id="cd00130">
    <property type="entry name" value="PAS"/>
    <property type="match status" value="2"/>
</dbReference>
<dbReference type="Proteomes" id="UP000245934">
    <property type="component" value="Unassembled WGS sequence"/>
</dbReference>
<dbReference type="OrthoDB" id="8523at2157"/>
<dbReference type="AlphaFoldDB" id="A0A2V2MWS7"/>
<dbReference type="PANTHER" id="PTHR44757:SF2">
    <property type="entry name" value="BIOFILM ARCHITECTURE MAINTENANCE PROTEIN MBAA"/>
    <property type="match status" value="1"/>
</dbReference>
<evidence type="ECO:0000313" key="3">
    <source>
        <dbReference type="Proteomes" id="UP000245934"/>
    </source>
</evidence>
<dbReference type="NCBIfam" id="TIGR00229">
    <property type="entry name" value="sensory_box"/>
    <property type="match status" value="1"/>
</dbReference>
<feature type="domain" description="PAS" evidence="1">
    <location>
        <begin position="168"/>
        <end position="210"/>
    </location>
</feature>
<dbReference type="Gene3D" id="3.30.450.20">
    <property type="entry name" value="PAS domain"/>
    <property type="match status" value="3"/>
</dbReference>
<dbReference type="PANTHER" id="PTHR44757">
    <property type="entry name" value="DIGUANYLATE CYCLASE DGCP"/>
    <property type="match status" value="1"/>
</dbReference>
<dbReference type="RefSeq" id="WP_109941850.1">
    <property type="nucleotide sequence ID" value="NZ_CP176366.1"/>
</dbReference>
<organism evidence="2 3">
    <name type="scientific">Methanospirillum stamsii</name>
    <dbReference type="NCBI Taxonomy" id="1277351"/>
    <lineage>
        <taxon>Archaea</taxon>
        <taxon>Methanobacteriati</taxon>
        <taxon>Methanobacteriota</taxon>
        <taxon>Stenosarchaea group</taxon>
        <taxon>Methanomicrobia</taxon>
        <taxon>Methanomicrobiales</taxon>
        <taxon>Methanospirillaceae</taxon>
        <taxon>Methanospirillum</taxon>
    </lineage>
</organism>
<name>A0A2V2MWS7_9EURY</name>
<dbReference type="InterPro" id="IPR035965">
    <property type="entry name" value="PAS-like_dom_sf"/>
</dbReference>
<dbReference type="PROSITE" id="PS50112">
    <property type="entry name" value="PAS"/>
    <property type="match status" value="1"/>
</dbReference>
<sequence length="412" mass="45564">MNDGVTKTGFDLSGYYSTQSSQKPGMDNKFPGGNNLDNTGVITADSTTLREIIDNAPVAIQIVGPNGTFIDCNRKTFQLFCAQSPDDIIGQPPSILSPILQQDGRTSKEVSMEKISEAFSGKTVSFSWFHKKLNNYVFPAKVTLNHIMYDGIPCLMASVVDTSDIHDQIEETTSLIRESSSGIFSLDKNGKIVDVNPAVITITGYTRQELCSMHYNDIPLIKSEGETIEDAIRLLKPVNGKMVIRTKNGIRYLQSTYIPVLTQKKEVQLIFTLISDQTSLIEKINEAGSLVRENPAGILTTDSEGKLIHVNHAFKQISQMNEEKLLNMQIHDFSIISKTGDTFKDVKITKKPGKGKIVVKFGSDIRILESTYIPVLNASSEIDRVVIMFIDVTQVDSVQKSGDSLRNPTFSI</sequence>
<evidence type="ECO:0000313" key="2">
    <source>
        <dbReference type="EMBL" id="PWR70715.1"/>
    </source>
</evidence>
<dbReference type="Pfam" id="PF13426">
    <property type="entry name" value="PAS_9"/>
    <property type="match status" value="2"/>
</dbReference>
<dbReference type="EMBL" id="QGMZ01000039">
    <property type="protein sequence ID" value="PWR70715.1"/>
    <property type="molecule type" value="Genomic_DNA"/>
</dbReference>
<dbReference type="InterPro" id="IPR000014">
    <property type="entry name" value="PAS"/>
</dbReference>
<dbReference type="SMART" id="SM00091">
    <property type="entry name" value="PAS"/>
    <property type="match status" value="3"/>
</dbReference>